<keyword evidence="4 11" id="KW-0812">Transmembrane</keyword>
<keyword evidence="7 11" id="KW-1133">Transmembrane helix</keyword>
<dbReference type="GO" id="GO:0043001">
    <property type="term" value="P:Golgi to plasma membrane protein transport"/>
    <property type="evidence" value="ECO:0007669"/>
    <property type="project" value="TreeGrafter"/>
</dbReference>
<organism evidence="12 13">
    <name type="scientific">Anaeramoeba ignava</name>
    <name type="common">Anaerobic marine amoeba</name>
    <dbReference type="NCBI Taxonomy" id="1746090"/>
    <lineage>
        <taxon>Eukaryota</taxon>
        <taxon>Metamonada</taxon>
        <taxon>Anaeramoebidae</taxon>
        <taxon>Anaeramoeba</taxon>
    </lineage>
</organism>
<reference evidence="12" key="1">
    <citation type="submission" date="2022-10" db="EMBL/GenBank/DDBJ databases">
        <title>Novel sulphate-reducing endosymbionts in the free-living metamonad Anaeramoeba.</title>
        <authorList>
            <person name="Jerlstrom-Hultqvist J."/>
            <person name="Cepicka I."/>
            <person name="Gallot-Lavallee L."/>
            <person name="Salas-Leiva D."/>
            <person name="Curtis B.A."/>
            <person name="Zahonova K."/>
            <person name="Pipaliya S."/>
            <person name="Dacks J."/>
            <person name="Roger A.J."/>
        </authorList>
    </citation>
    <scope>NUCLEOTIDE SEQUENCE</scope>
    <source>
        <strain evidence="12">BMAN</strain>
    </source>
</reference>
<dbReference type="InterPro" id="IPR019009">
    <property type="entry name" value="SRP_receptor_beta_su"/>
</dbReference>
<feature type="transmembrane region" description="Helical" evidence="11">
    <location>
        <begin position="6"/>
        <end position="25"/>
    </location>
</feature>
<dbReference type="PROSITE" id="PS51417">
    <property type="entry name" value="ARF"/>
    <property type="match status" value="1"/>
</dbReference>
<dbReference type="EMBL" id="JAPDFW010000077">
    <property type="protein sequence ID" value="KAJ5073058.1"/>
    <property type="molecule type" value="Genomic_DNA"/>
</dbReference>
<evidence type="ECO:0000256" key="7">
    <source>
        <dbReference type="ARBA" id="ARBA00022989"/>
    </source>
</evidence>
<dbReference type="GO" id="GO:0005525">
    <property type="term" value="F:GTP binding"/>
    <property type="evidence" value="ECO:0007669"/>
    <property type="project" value="UniProtKB-KW"/>
</dbReference>
<protein>
    <recommendedName>
        <fullName evidence="3">Signal recognition particle receptor subunit beta</fullName>
    </recommendedName>
</protein>
<name>A0A9Q0LKG7_ANAIG</name>
<proteinExistence type="inferred from homology"/>
<evidence type="ECO:0000256" key="10">
    <source>
        <dbReference type="ARBA" id="ARBA00023170"/>
    </source>
</evidence>
<evidence type="ECO:0000256" key="9">
    <source>
        <dbReference type="ARBA" id="ARBA00023136"/>
    </source>
</evidence>
<dbReference type="InterPro" id="IPR024156">
    <property type="entry name" value="Small_GTPase_ARF"/>
</dbReference>
<keyword evidence="9 11" id="KW-0472">Membrane</keyword>
<dbReference type="GO" id="GO:0005794">
    <property type="term" value="C:Golgi apparatus"/>
    <property type="evidence" value="ECO:0007669"/>
    <property type="project" value="TreeGrafter"/>
</dbReference>
<evidence type="ECO:0000256" key="6">
    <source>
        <dbReference type="ARBA" id="ARBA00022824"/>
    </source>
</evidence>
<evidence type="ECO:0000256" key="5">
    <source>
        <dbReference type="ARBA" id="ARBA00022741"/>
    </source>
</evidence>
<keyword evidence="10 12" id="KW-0675">Receptor</keyword>
<dbReference type="SMART" id="SM00177">
    <property type="entry name" value="ARF"/>
    <property type="match status" value="1"/>
</dbReference>
<evidence type="ECO:0000256" key="11">
    <source>
        <dbReference type="SAM" id="Phobius"/>
    </source>
</evidence>
<evidence type="ECO:0000313" key="13">
    <source>
        <dbReference type="Proteomes" id="UP001149090"/>
    </source>
</evidence>
<dbReference type="SUPFAM" id="SSF52540">
    <property type="entry name" value="P-loop containing nucleoside triphosphate hydrolases"/>
    <property type="match status" value="1"/>
</dbReference>
<evidence type="ECO:0000313" key="12">
    <source>
        <dbReference type="EMBL" id="KAJ5073058.1"/>
    </source>
</evidence>
<keyword evidence="13" id="KW-1185">Reference proteome</keyword>
<dbReference type="GO" id="GO:0005789">
    <property type="term" value="C:endoplasmic reticulum membrane"/>
    <property type="evidence" value="ECO:0007669"/>
    <property type="project" value="UniProtKB-SubCell"/>
</dbReference>
<sequence length="229" mass="26737">MSFLFILILLIIIIIIVGIIWWKFIHKGKKLKTIMILGLCEAGKTVLYYQLKDGIFVETQSSMKENETRTIKLKKKNKDEKESEKNKEVHLLDWPGHARLRGKLDQFYPILDAIIFVLDSSDTQLETITSTAEFIYQIFTDPKMNMSPIPFLFACNKSDLYTSYSPSKLKQIIQVEFNRIKDSKTDKIIQNQKSFNFDKAKFFNQWVSISAKDGKIDSVYDFLEKQLNL</sequence>
<dbReference type="GO" id="GO:0034067">
    <property type="term" value="P:protein localization to Golgi apparatus"/>
    <property type="evidence" value="ECO:0007669"/>
    <property type="project" value="TreeGrafter"/>
</dbReference>
<evidence type="ECO:0000256" key="8">
    <source>
        <dbReference type="ARBA" id="ARBA00023134"/>
    </source>
</evidence>
<dbReference type="OMA" id="MNGVKVT"/>
<dbReference type="GO" id="GO:0006886">
    <property type="term" value="P:intracellular protein transport"/>
    <property type="evidence" value="ECO:0007669"/>
    <property type="project" value="TreeGrafter"/>
</dbReference>
<comment type="similarity">
    <text evidence="2">Belongs to the SRP receptor beta subunit family.</text>
</comment>
<dbReference type="PANTHER" id="PTHR45909:SF1">
    <property type="entry name" value="ADP-RIBOSYLATION FACTOR-RELATED PROTEIN 1"/>
    <property type="match status" value="1"/>
</dbReference>
<dbReference type="Pfam" id="PF09439">
    <property type="entry name" value="SRPRB"/>
    <property type="match status" value="1"/>
</dbReference>
<evidence type="ECO:0000256" key="4">
    <source>
        <dbReference type="ARBA" id="ARBA00022692"/>
    </source>
</evidence>
<keyword evidence="5" id="KW-0547">Nucleotide-binding</keyword>
<dbReference type="OrthoDB" id="41266at2759"/>
<evidence type="ECO:0000256" key="3">
    <source>
        <dbReference type="ARBA" id="ARBA00020256"/>
    </source>
</evidence>
<keyword evidence="6" id="KW-0256">Endoplasmic reticulum</keyword>
<comment type="caution">
    <text evidence="12">The sequence shown here is derived from an EMBL/GenBank/DDBJ whole genome shotgun (WGS) entry which is preliminary data.</text>
</comment>
<accession>A0A9Q0LKG7</accession>
<dbReference type="Proteomes" id="UP001149090">
    <property type="component" value="Unassembled WGS sequence"/>
</dbReference>
<gene>
    <name evidence="12" type="ORF">M0811_09013</name>
</gene>
<evidence type="ECO:0000256" key="2">
    <source>
        <dbReference type="ARBA" id="ARBA00005619"/>
    </source>
</evidence>
<comment type="subcellular location">
    <subcellularLocation>
        <location evidence="1">Endoplasmic reticulum membrane</location>
        <topology evidence="1">Single-pass membrane protein</topology>
    </subcellularLocation>
</comment>
<dbReference type="Gene3D" id="3.40.50.300">
    <property type="entry name" value="P-loop containing nucleotide triphosphate hydrolases"/>
    <property type="match status" value="1"/>
</dbReference>
<keyword evidence="8" id="KW-0342">GTP-binding</keyword>
<dbReference type="PANTHER" id="PTHR45909">
    <property type="entry name" value="ADP-RIBOSYLATION FACTOR-RELATED PROTEIN 1"/>
    <property type="match status" value="1"/>
</dbReference>
<dbReference type="AlphaFoldDB" id="A0A9Q0LKG7"/>
<dbReference type="InterPro" id="IPR027417">
    <property type="entry name" value="P-loop_NTPase"/>
</dbReference>
<dbReference type="GO" id="GO:0003924">
    <property type="term" value="F:GTPase activity"/>
    <property type="evidence" value="ECO:0007669"/>
    <property type="project" value="TreeGrafter"/>
</dbReference>
<evidence type="ECO:0000256" key="1">
    <source>
        <dbReference type="ARBA" id="ARBA00004389"/>
    </source>
</evidence>